<comment type="caution">
    <text evidence="1">The sequence shown here is derived from an EMBL/GenBank/DDBJ whole genome shotgun (WGS) entry which is preliminary data.</text>
</comment>
<gene>
    <name evidence="1" type="ORF">CEXT_394131</name>
</gene>
<proteinExistence type="predicted"/>
<evidence type="ECO:0000313" key="2">
    <source>
        <dbReference type="Proteomes" id="UP001054945"/>
    </source>
</evidence>
<evidence type="ECO:0000313" key="1">
    <source>
        <dbReference type="EMBL" id="GIY07123.1"/>
    </source>
</evidence>
<name>A0AAV4QBP7_CAEEX</name>
<keyword evidence="2" id="KW-1185">Reference proteome</keyword>
<dbReference type="EMBL" id="BPLR01006050">
    <property type="protein sequence ID" value="GIY07123.1"/>
    <property type="molecule type" value="Genomic_DNA"/>
</dbReference>
<protein>
    <submittedName>
        <fullName evidence="1">Uncharacterized protein</fullName>
    </submittedName>
</protein>
<reference evidence="1 2" key="1">
    <citation type="submission" date="2021-06" db="EMBL/GenBank/DDBJ databases">
        <title>Caerostris extrusa draft genome.</title>
        <authorList>
            <person name="Kono N."/>
            <person name="Arakawa K."/>
        </authorList>
    </citation>
    <scope>NUCLEOTIDE SEQUENCE [LARGE SCALE GENOMIC DNA]</scope>
</reference>
<organism evidence="1 2">
    <name type="scientific">Caerostris extrusa</name>
    <name type="common">Bark spider</name>
    <name type="synonym">Caerostris bankana</name>
    <dbReference type="NCBI Taxonomy" id="172846"/>
    <lineage>
        <taxon>Eukaryota</taxon>
        <taxon>Metazoa</taxon>
        <taxon>Ecdysozoa</taxon>
        <taxon>Arthropoda</taxon>
        <taxon>Chelicerata</taxon>
        <taxon>Arachnida</taxon>
        <taxon>Araneae</taxon>
        <taxon>Araneomorphae</taxon>
        <taxon>Entelegynae</taxon>
        <taxon>Araneoidea</taxon>
        <taxon>Araneidae</taxon>
        <taxon>Caerostris</taxon>
    </lineage>
</organism>
<sequence length="72" mass="9010">MTHVWEEREREEIIIAPHLFERKEIMADNPEKPGPIQTCRWREERFSPHCYCKRKEEDIRSQTKQKQCRRER</sequence>
<accession>A0AAV4QBP7</accession>
<dbReference type="AlphaFoldDB" id="A0AAV4QBP7"/>
<dbReference type="Proteomes" id="UP001054945">
    <property type="component" value="Unassembled WGS sequence"/>
</dbReference>